<dbReference type="EMBL" id="CM001224">
    <property type="protein sequence ID" value="KEH19226.1"/>
    <property type="molecule type" value="Genomic_DNA"/>
</dbReference>
<proteinExistence type="predicted"/>
<accession>A0A072TPT1</accession>
<evidence type="ECO:0000313" key="1">
    <source>
        <dbReference type="EMBL" id="KEH19226.1"/>
    </source>
</evidence>
<protein>
    <submittedName>
        <fullName evidence="1 2">Uncharacterized protein</fullName>
    </submittedName>
</protein>
<evidence type="ECO:0000313" key="3">
    <source>
        <dbReference type="Proteomes" id="UP000002051"/>
    </source>
</evidence>
<dbReference type="Proteomes" id="UP000002051">
    <property type="component" value="Chromosome 8"/>
</dbReference>
<dbReference type="HOGENOM" id="CLU_1761509_0_0_1"/>
<name>A0A072TPT1_MEDTR</name>
<reference evidence="1 3" key="1">
    <citation type="journal article" date="2011" name="Nature">
        <title>The Medicago genome provides insight into the evolution of rhizobial symbioses.</title>
        <authorList>
            <person name="Young N.D."/>
            <person name="Debelle F."/>
            <person name="Oldroyd G.E."/>
            <person name="Geurts R."/>
            <person name="Cannon S.B."/>
            <person name="Udvardi M.K."/>
            <person name="Benedito V.A."/>
            <person name="Mayer K.F."/>
            <person name="Gouzy J."/>
            <person name="Schoof H."/>
            <person name="Van de Peer Y."/>
            <person name="Proost S."/>
            <person name="Cook D.R."/>
            <person name="Meyers B.C."/>
            <person name="Spannagl M."/>
            <person name="Cheung F."/>
            <person name="De Mita S."/>
            <person name="Krishnakumar V."/>
            <person name="Gundlach H."/>
            <person name="Zhou S."/>
            <person name="Mudge J."/>
            <person name="Bharti A.K."/>
            <person name="Murray J.D."/>
            <person name="Naoumkina M.A."/>
            <person name="Rosen B."/>
            <person name="Silverstein K.A."/>
            <person name="Tang H."/>
            <person name="Rombauts S."/>
            <person name="Zhao P.X."/>
            <person name="Zhou P."/>
            <person name="Barbe V."/>
            <person name="Bardou P."/>
            <person name="Bechner M."/>
            <person name="Bellec A."/>
            <person name="Berger A."/>
            <person name="Berges H."/>
            <person name="Bidwell S."/>
            <person name="Bisseling T."/>
            <person name="Choisne N."/>
            <person name="Couloux A."/>
            <person name="Denny R."/>
            <person name="Deshpande S."/>
            <person name="Dai X."/>
            <person name="Doyle J.J."/>
            <person name="Dudez A.M."/>
            <person name="Farmer A.D."/>
            <person name="Fouteau S."/>
            <person name="Franken C."/>
            <person name="Gibelin C."/>
            <person name="Gish J."/>
            <person name="Goldstein S."/>
            <person name="Gonzalez A.J."/>
            <person name="Green P.J."/>
            <person name="Hallab A."/>
            <person name="Hartog M."/>
            <person name="Hua A."/>
            <person name="Humphray S.J."/>
            <person name="Jeong D.H."/>
            <person name="Jing Y."/>
            <person name="Jocker A."/>
            <person name="Kenton S.M."/>
            <person name="Kim D.J."/>
            <person name="Klee K."/>
            <person name="Lai H."/>
            <person name="Lang C."/>
            <person name="Lin S."/>
            <person name="Macmil S.L."/>
            <person name="Magdelenat G."/>
            <person name="Matthews L."/>
            <person name="McCorrison J."/>
            <person name="Monaghan E.L."/>
            <person name="Mun J.H."/>
            <person name="Najar F.Z."/>
            <person name="Nicholson C."/>
            <person name="Noirot C."/>
            <person name="O'Bleness M."/>
            <person name="Paule C.R."/>
            <person name="Poulain J."/>
            <person name="Prion F."/>
            <person name="Qin B."/>
            <person name="Qu C."/>
            <person name="Retzel E.F."/>
            <person name="Riddle C."/>
            <person name="Sallet E."/>
            <person name="Samain S."/>
            <person name="Samson N."/>
            <person name="Sanders I."/>
            <person name="Saurat O."/>
            <person name="Scarpelli C."/>
            <person name="Schiex T."/>
            <person name="Segurens B."/>
            <person name="Severin A.J."/>
            <person name="Sherrier D.J."/>
            <person name="Shi R."/>
            <person name="Sims S."/>
            <person name="Singer S.R."/>
            <person name="Sinharoy S."/>
            <person name="Sterck L."/>
            <person name="Viollet A."/>
            <person name="Wang B.B."/>
            <person name="Wang K."/>
            <person name="Wang M."/>
            <person name="Wang X."/>
            <person name="Warfsmann J."/>
            <person name="Weissenbach J."/>
            <person name="White D.D."/>
            <person name="White J.D."/>
            <person name="Wiley G.B."/>
            <person name="Wincker P."/>
            <person name="Xing Y."/>
            <person name="Yang L."/>
            <person name="Yao Z."/>
            <person name="Ying F."/>
            <person name="Zhai J."/>
            <person name="Zhou L."/>
            <person name="Zuber A."/>
            <person name="Denarie J."/>
            <person name="Dixon R.A."/>
            <person name="May G.D."/>
            <person name="Schwartz D.C."/>
            <person name="Rogers J."/>
            <person name="Quetier F."/>
            <person name="Town C.D."/>
            <person name="Roe B.A."/>
        </authorList>
    </citation>
    <scope>NUCLEOTIDE SEQUENCE [LARGE SCALE GENOMIC DNA]</scope>
    <source>
        <strain evidence="1">A17</strain>
        <strain evidence="2 3">cv. Jemalong A17</strain>
    </source>
</reference>
<reference evidence="2" key="3">
    <citation type="submission" date="2015-04" db="UniProtKB">
        <authorList>
            <consortium name="EnsemblPlants"/>
        </authorList>
    </citation>
    <scope>IDENTIFICATION</scope>
    <source>
        <strain evidence="2">cv. Jemalong A17</strain>
    </source>
</reference>
<evidence type="ECO:0000313" key="2">
    <source>
        <dbReference type="EnsemblPlants" id="KEH19226"/>
    </source>
</evidence>
<dbReference type="EnsemblPlants" id="KEH19226">
    <property type="protein sequence ID" value="KEH19226"/>
    <property type="gene ID" value="MTR_8g044960"/>
</dbReference>
<dbReference type="AlphaFoldDB" id="A0A072TPT1"/>
<reference evidence="1 3" key="2">
    <citation type="journal article" date="2014" name="BMC Genomics">
        <title>An improved genome release (version Mt4.0) for the model legume Medicago truncatula.</title>
        <authorList>
            <person name="Tang H."/>
            <person name="Krishnakumar V."/>
            <person name="Bidwell S."/>
            <person name="Rosen B."/>
            <person name="Chan A."/>
            <person name="Zhou S."/>
            <person name="Gentzbittel L."/>
            <person name="Childs K.L."/>
            <person name="Yandell M."/>
            <person name="Gundlach H."/>
            <person name="Mayer K.F."/>
            <person name="Schwartz D.C."/>
            <person name="Town C.D."/>
        </authorList>
    </citation>
    <scope>GENOME REANNOTATION</scope>
    <source>
        <strain evidence="1">A17</strain>
        <strain evidence="2 3">cv. Jemalong A17</strain>
    </source>
</reference>
<gene>
    <name evidence="2" type="primary">11405247</name>
    <name evidence="1" type="ordered locus">MTR_8g044960</name>
</gene>
<organism evidence="1 3">
    <name type="scientific">Medicago truncatula</name>
    <name type="common">Barrel medic</name>
    <name type="synonym">Medicago tribuloides</name>
    <dbReference type="NCBI Taxonomy" id="3880"/>
    <lineage>
        <taxon>Eukaryota</taxon>
        <taxon>Viridiplantae</taxon>
        <taxon>Streptophyta</taxon>
        <taxon>Embryophyta</taxon>
        <taxon>Tracheophyta</taxon>
        <taxon>Spermatophyta</taxon>
        <taxon>Magnoliopsida</taxon>
        <taxon>eudicotyledons</taxon>
        <taxon>Gunneridae</taxon>
        <taxon>Pentapetalae</taxon>
        <taxon>rosids</taxon>
        <taxon>fabids</taxon>
        <taxon>Fabales</taxon>
        <taxon>Fabaceae</taxon>
        <taxon>Papilionoideae</taxon>
        <taxon>50 kb inversion clade</taxon>
        <taxon>NPAAA clade</taxon>
        <taxon>Hologalegina</taxon>
        <taxon>IRL clade</taxon>
        <taxon>Trifolieae</taxon>
        <taxon>Medicago</taxon>
    </lineage>
</organism>
<sequence length="148" mass="17095">MPSSILYTLSLPIHLQILEEKRKRSESTNSSPETQDMSQISTLTEISTLTLAHTPIYSISARKRKRFMIEEQVRRLSEIRSTRFSRISAIVGSIEEVEGSLGQYFRCSENIKEIDEKGNNLQLISVYKDACHTFFYFISRLDMAYLTC</sequence>
<keyword evidence="3" id="KW-1185">Reference proteome</keyword>
<dbReference type="OrthoDB" id="1412255at2759"/>